<reference evidence="1" key="1">
    <citation type="submission" date="2018-05" db="EMBL/GenBank/DDBJ databases">
        <authorList>
            <person name="Lanie J.A."/>
            <person name="Ng W.-L."/>
            <person name="Kazmierczak K.M."/>
            <person name="Andrzejewski T.M."/>
            <person name="Davidsen T.M."/>
            <person name="Wayne K.J."/>
            <person name="Tettelin H."/>
            <person name="Glass J.I."/>
            <person name="Rusch D."/>
            <person name="Podicherti R."/>
            <person name="Tsui H.-C.T."/>
            <person name="Winkler M.E."/>
        </authorList>
    </citation>
    <scope>NUCLEOTIDE SEQUENCE</scope>
</reference>
<proteinExistence type="predicted"/>
<organism evidence="1">
    <name type="scientific">marine metagenome</name>
    <dbReference type="NCBI Taxonomy" id="408172"/>
    <lineage>
        <taxon>unclassified sequences</taxon>
        <taxon>metagenomes</taxon>
        <taxon>ecological metagenomes</taxon>
    </lineage>
</organism>
<feature type="non-terminal residue" evidence="1">
    <location>
        <position position="77"/>
    </location>
</feature>
<protein>
    <recommendedName>
        <fullName evidence="2">Acetyl-coenzyme A synthetase N-terminal domain-containing protein</fullName>
    </recommendedName>
</protein>
<evidence type="ECO:0008006" key="2">
    <source>
        <dbReference type="Google" id="ProtNLM"/>
    </source>
</evidence>
<dbReference type="EMBL" id="UINC01034156">
    <property type="protein sequence ID" value="SVB24561.1"/>
    <property type="molecule type" value="Genomic_DNA"/>
</dbReference>
<gene>
    <name evidence="1" type="ORF">METZ01_LOCUS177415</name>
</gene>
<dbReference type="GO" id="GO:0030729">
    <property type="term" value="F:acetoacetate-CoA ligase activity"/>
    <property type="evidence" value="ECO:0007669"/>
    <property type="project" value="TreeGrafter"/>
</dbReference>
<dbReference type="AlphaFoldDB" id="A0A382CFW4"/>
<name>A0A382CFW4_9ZZZZ</name>
<dbReference type="PANTHER" id="PTHR42921">
    <property type="entry name" value="ACETOACETYL-COA SYNTHETASE"/>
    <property type="match status" value="1"/>
</dbReference>
<dbReference type="PANTHER" id="PTHR42921:SF1">
    <property type="entry name" value="ACETOACETYL-COA SYNTHETASE"/>
    <property type="match status" value="1"/>
</dbReference>
<accession>A0A382CFW4</accession>
<evidence type="ECO:0000313" key="1">
    <source>
        <dbReference type="EMBL" id="SVB24561.1"/>
    </source>
</evidence>
<sequence length="77" mass="9225">MDKILWKPDNIQQTHFNNFIDLVNSTFDLDLKTYNDLYDWSVNNIPQFWENTLDYSDIIYSGTYDRVIDNLKMEPGV</sequence>